<protein>
    <recommendedName>
        <fullName evidence="3">prolyl oligopeptidase</fullName>
        <ecNumber evidence="3">3.4.21.26</ecNumber>
    </recommendedName>
    <alternativeName>
        <fullName evidence="8">Proline-specific endopeptidase</fullName>
    </alternativeName>
</protein>
<dbReference type="GO" id="GO:0004252">
    <property type="term" value="F:serine-type endopeptidase activity"/>
    <property type="evidence" value="ECO:0007669"/>
    <property type="project" value="UniProtKB-EC"/>
</dbReference>
<evidence type="ECO:0000259" key="11">
    <source>
        <dbReference type="Pfam" id="PF02897"/>
    </source>
</evidence>
<dbReference type="Proteomes" id="UP000323567">
    <property type="component" value="Unassembled WGS sequence"/>
</dbReference>
<dbReference type="SUPFAM" id="SSF53474">
    <property type="entry name" value="alpha/beta-Hydrolases"/>
    <property type="match status" value="1"/>
</dbReference>
<evidence type="ECO:0000256" key="7">
    <source>
        <dbReference type="ARBA" id="ARBA00060121"/>
    </source>
</evidence>
<keyword evidence="4" id="KW-0645">Protease</keyword>
<dbReference type="PANTHER" id="PTHR42881">
    <property type="entry name" value="PROLYL ENDOPEPTIDASE"/>
    <property type="match status" value="1"/>
</dbReference>
<evidence type="ECO:0000256" key="2">
    <source>
        <dbReference type="ARBA" id="ARBA00005228"/>
    </source>
</evidence>
<evidence type="ECO:0000256" key="1">
    <source>
        <dbReference type="ARBA" id="ARBA00001070"/>
    </source>
</evidence>
<dbReference type="RefSeq" id="WP_149887193.1">
    <property type="nucleotide sequence ID" value="NZ_DBFAXS010000094.1"/>
</dbReference>
<dbReference type="InterPro" id="IPR029058">
    <property type="entry name" value="AB_hydrolase_fold"/>
</dbReference>
<feature type="signal peptide" evidence="9">
    <location>
        <begin position="1"/>
        <end position="17"/>
    </location>
</feature>
<gene>
    <name evidence="12" type="ORF">F2Y13_05870</name>
</gene>
<evidence type="ECO:0000313" key="12">
    <source>
        <dbReference type="EMBL" id="KAA2370751.1"/>
    </source>
</evidence>
<dbReference type="EMBL" id="VVXK01000006">
    <property type="protein sequence ID" value="KAA2370751.1"/>
    <property type="molecule type" value="Genomic_DNA"/>
</dbReference>
<evidence type="ECO:0000256" key="6">
    <source>
        <dbReference type="ARBA" id="ARBA00022825"/>
    </source>
</evidence>
<comment type="caution">
    <text evidence="12">The sequence shown here is derived from an EMBL/GenBank/DDBJ whole genome shotgun (WGS) entry which is preliminary data.</text>
</comment>
<accession>A0A5B3GB49</accession>
<dbReference type="GO" id="GO:0005829">
    <property type="term" value="C:cytosol"/>
    <property type="evidence" value="ECO:0007669"/>
    <property type="project" value="TreeGrafter"/>
</dbReference>
<dbReference type="Pfam" id="PF02897">
    <property type="entry name" value="Peptidase_S9_N"/>
    <property type="match status" value="1"/>
</dbReference>
<evidence type="ECO:0000256" key="4">
    <source>
        <dbReference type="ARBA" id="ARBA00022670"/>
    </source>
</evidence>
<keyword evidence="6" id="KW-0720">Serine protease</keyword>
<dbReference type="PROSITE" id="PS00708">
    <property type="entry name" value="PRO_ENDOPEP_SER"/>
    <property type="match status" value="1"/>
</dbReference>
<dbReference type="PANTHER" id="PTHR42881:SF2">
    <property type="entry name" value="PROLYL ENDOPEPTIDASE"/>
    <property type="match status" value="1"/>
</dbReference>
<dbReference type="Gene3D" id="2.130.10.120">
    <property type="entry name" value="Prolyl oligopeptidase, N-terminal domain"/>
    <property type="match status" value="1"/>
</dbReference>
<dbReference type="EC" id="3.4.21.26" evidence="3"/>
<evidence type="ECO:0000313" key="13">
    <source>
        <dbReference type="Proteomes" id="UP000323567"/>
    </source>
</evidence>
<organism evidence="12 13">
    <name type="scientific">Alistipes shahii</name>
    <dbReference type="NCBI Taxonomy" id="328814"/>
    <lineage>
        <taxon>Bacteria</taxon>
        <taxon>Pseudomonadati</taxon>
        <taxon>Bacteroidota</taxon>
        <taxon>Bacteroidia</taxon>
        <taxon>Bacteroidales</taxon>
        <taxon>Rikenellaceae</taxon>
        <taxon>Alistipes</taxon>
    </lineage>
</organism>
<proteinExistence type="inferred from homology"/>
<dbReference type="InterPro" id="IPR023302">
    <property type="entry name" value="Pept_S9A_N"/>
</dbReference>
<dbReference type="Pfam" id="PF00326">
    <property type="entry name" value="Peptidase_S9"/>
    <property type="match status" value="1"/>
</dbReference>
<reference evidence="12 13" key="1">
    <citation type="journal article" date="2019" name="Nat. Med.">
        <title>A library of human gut bacterial isolates paired with longitudinal multiomics data enables mechanistic microbiome research.</title>
        <authorList>
            <person name="Poyet M."/>
            <person name="Groussin M."/>
            <person name="Gibbons S.M."/>
            <person name="Avila-Pacheco J."/>
            <person name="Jiang X."/>
            <person name="Kearney S.M."/>
            <person name="Perrotta A.R."/>
            <person name="Berdy B."/>
            <person name="Zhao S."/>
            <person name="Lieberman T.D."/>
            <person name="Swanson P.K."/>
            <person name="Smith M."/>
            <person name="Roesemann S."/>
            <person name="Alexander J.E."/>
            <person name="Rich S.A."/>
            <person name="Livny J."/>
            <person name="Vlamakis H."/>
            <person name="Clish C."/>
            <person name="Bullock K."/>
            <person name="Deik A."/>
            <person name="Scott J."/>
            <person name="Pierce K.A."/>
            <person name="Xavier R.J."/>
            <person name="Alm E.J."/>
        </authorList>
    </citation>
    <scope>NUCLEOTIDE SEQUENCE [LARGE SCALE GENOMIC DNA]</scope>
    <source>
        <strain evidence="12 13">BIOML-A2</strain>
    </source>
</reference>
<dbReference type="InterPro" id="IPR002471">
    <property type="entry name" value="Pept_S9_AS"/>
</dbReference>
<feature type="chain" id="PRO_5022982805" description="prolyl oligopeptidase" evidence="9">
    <location>
        <begin position="18"/>
        <end position="710"/>
    </location>
</feature>
<dbReference type="PROSITE" id="PS51257">
    <property type="entry name" value="PROKAR_LIPOPROTEIN"/>
    <property type="match status" value="1"/>
</dbReference>
<comment type="function">
    <text evidence="7">Cleaves peptide bonds on the C-terminal side of prolyl residues within peptides that are up to approximately 30 amino acids long. Has an absolute requirement for an X-Pro bond in the trans configuration immediately preceding the Pro-Y scissible bond.</text>
</comment>
<dbReference type="GO" id="GO:0006508">
    <property type="term" value="P:proteolysis"/>
    <property type="evidence" value="ECO:0007669"/>
    <property type="project" value="UniProtKB-KW"/>
</dbReference>
<dbReference type="InterPro" id="IPR002470">
    <property type="entry name" value="Peptidase_S9A"/>
</dbReference>
<dbReference type="PRINTS" id="PR00862">
    <property type="entry name" value="PROLIGOPTASE"/>
</dbReference>
<feature type="domain" description="Peptidase S9A N-terminal" evidence="11">
    <location>
        <begin position="36"/>
        <end position="431"/>
    </location>
</feature>
<dbReference type="GO" id="GO:0070012">
    <property type="term" value="F:oligopeptidase activity"/>
    <property type="evidence" value="ECO:0007669"/>
    <property type="project" value="TreeGrafter"/>
</dbReference>
<comment type="catalytic activity">
    <reaction evidence="1">
        <text>Hydrolysis of Pro-|-Xaa &gt;&gt; Ala-|-Xaa in oligopeptides.</text>
        <dbReference type="EC" id="3.4.21.26"/>
    </reaction>
</comment>
<name>A0A5B3GB49_9BACT</name>
<evidence type="ECO:0000256" key="5">
    <source>
        <dbReference type="ARBA" id="ARBA00022801"/>
    </source>
</evidence>
<dbReference type="InterPro" id="IPR001375">
    <property type="entry name" value="Peptidase_S9_cat"/>
</dbReference>
<evidence type="ECO:0000259" key="10">
    <source>
        <dbReference type="Pfam" id="PF00326"/>
    </source>
</evidence>
<evidence type="ECO:0000256" key="9">
    <source>
        <dbReference type="SAM" id="SignalP"/>
    </source>
</evidence>
<dbReference type="SUPFAM" id="SSF50993">
    <property type="entry name" value="Peptidase/esterase 'gauge' domain"/>
    <property type="match status" value="1"/>
</dbReference>
<keyword evidence="9" id="KW-0732">Signal</keyword>
<dbReference type="Gene3D" id="3.40.50.1820">
    <property type="entry name" value="alpha/beta hydrolase"/>
    <property type="match status" value="1"/>
</dbReference>
<evidence type="ECO:0000256" key="3">
    <source>
        <dbReference type="ARBA" id="ARBA00011897"/>
    </source>
</evidence>
<evidence type="ECO:0000256" key="8">
    <source>
        <dbReference type="ARBA" id="ARBA00081187"/>
    </source>
</evidence>
<keyword evidence="5" id="KW-0378">Hydrolase</keyword>
<dbReference type="InterPro" id="IPR051167">
    <property type="entry name" value="Prolyl_oligopep/macrocyclase"/>
</dbReference>
<sequence>MKHLFIKTALLLGAAAAAGCGNMKQIKHQPYPETVRGDVVDNYFGTEVPDPYRWLEDDNSEATAAWVAAENAVTQDYLSQIPFRGAIRERLTEVWNYAKESAPRKHGDWWYYTYNDGLQNQSVIYRTKEPGEAGEVFLDPNKLSDDGTVALTDMSFSKDGRWFAYSAAASGSDWVEIRVMDTADKSLAADKIEWVKFSGARWAPDSKGFYYSAYDAPKQNAYSSKNEFQKVYYHALGTPQSADRLIYEDREHPLRYFSAWPSEDGKWLFVIASEGTSGTEVLYKRVSDPKFRVLLPGFDADYSPVDCKDDRLYYATNRDASNYALMKVDLNRPGMIETVIPESERNLLEGVGTAGGSLFAYYLQDAQSRIYQYDYAGKQVREVALPAIGSVDGFDGREEDSELYYTLVNYTAPATIYKYDIASGESTLYKAPEVNFDPELFTTEQVFYTSKDGTKVPMFITRRKDMKRDGKNPCLLYAYGGFQINQTPKFKPSELMFVEQGGIYCVANLRGGSEYGEEWHKAGMLENKQNVFDDFIAAAEYLIAGKYTSTDKLAIHGGSNGGLLVGACEVQRPDLYAVCLPAVGVMDMLRYHKFTIGWGWAVEYGSSEDEEQFSYIYKYSPLHNIKEGVKYPATLVTTADHDDRVVPAHSFKFAAAMQHAQAGDAPILIRIESKAGHGAGKPTSKRIDEAADMYAFLFQNIGVPYKVIKN</sequence>
<dbReference type="FunFam" id="3.40.50.1820:FF:000005">
    <property type="entry name" value="Prolyl endopeptidase"/>
    <property type="match status" value="1"/>
</dbReference>
<comment type="similarity">
    <text evidence="2">Belongs to the peptidase S9A family.</text>
</comment>
<feature type="domain" description="Peptidase S9 prolyl oligopeptidase catalytic" evidence="10">
    <location>
        <begin position="490"/>
        <end position="702"/>
    </location>
</feature>
<dbReference type="AlphaFoldDB" id="A0A5B3GB49"/>